<reference evidence="12" key="1">
    <citation type="submission" date="2020-02" db="EMBL/GenBank/DDBJ databases">
        <authorList>
            <person name="Meier V. D."/>
        </authorList>
    </citation>
    <scope>NUCLEOTIDE SEQUENCE</scope>
    <source>
        <strain evidence="12">AVDCRST_MAG51</strain>
    </source>
</reference>
<dbReference type="NCBIfam" id="TIGR01843">
    <property type="entry name" value="type_I_hlyD"/>
    <property type="match status" value="1"/>
</dbReference>
<evidence type="ECO:0000256" key="10">
    <source>
        <dbReference type="SAM" id="Coils"/>
    </source>
</evidence>
<dbReference type="InterPro" id="IPR058982">
    <property type="entry name" value="Beta-barrel_AprE"/>
</dbReference>
<evidence type="ECO:0000256" key="1">
    <source>
        <dbReference type="ARBA" id="ARBA00004377"/>
    </source>
</evidence>
<sequence>MSALAHQARDFAPDLLTLQESPPSRLPRAAVLIVVALMGLLVGWAVWARLDIVATAPGRLVPVSFTKIVQPAEPGVVSEILVKDGDVVKAGQTLLRLDARLSRADAGMLEHEAELRRLTIARIDAELRNLPLALPPSASPAIALQVQAQHMARRRSYEDGLAQDGAALRRAESELGAARQTLIKLHEVVPIVRNTAEKHEQLEKEGYLSPLAAADKKREYVEKNQELQSQIQVVNALAAALEQQQKKIDAVRSSYRTQLESERLESLGQLNRIAQEQGKSDVRVGQLEIKAPADGVVKDLSVTSAGAVVQAGALLMNIVPRDEPLQAEVLLGNEDAGFVAVGQKVQLKVAAFPFQKYGLLEGAVTHIGADSTQAHGSQQPPAYRALVKLARQALHPALGDPLKLAPGMLVVAEIHQGERSVLEYLLSPVHKVGVEAARER</sequence>
<evidence type="ECO:0000259" key="11">
    <source>
        <dbReference type="Pfam" id="PF26002"/>
    </source>
</evidence>
<dbReference type="PANTHER" id="PTHR30386:SF26">
    <property type="entry name" value="TRANSPORT PROTEIN COMB"/>
    <property type="match status" value="1"/>
</dbReference>
<comment type="subcellular location">
    <subcellularLocation>
        <location evidence="1 9">Cell inner membrane</location>
        <topology evidence="1 9">Single-pass membrane protein</topology>
    </subcellularLocation>
</comment>
<dbReference type="Gene3D" id="2.40.30.170">
    <property type="match status" value="1"/>
</dbReference>
<evidence type="ECO:0000256" key="2">
    <source>
        <dbReference type="ARBA" id="ARBA00009477"/>
    </source>
</evidence>
<proteinExistence type="inferred from homology"/>
<keyword evidence="5 9" id="KW-0997">Cell inner membrane</keyword>
<feature type="transmembrane region" description="Helical" evidence="9">
    <location>
        <begin position="29"/>
        <end position="47"/>
    </location>
</feature>
<protein>
    <recommendedName>
        <fullName evidence="9">Membrane fusion protein (MFP) family protein</fullName>
    </recommendedName>
</protein>
<keyword evidence="4 9" id="KW-1003">Cell membrane</keyword>
<evidence type="ECO:0000313" key="12">
    <source>
        <dbReference type="EMBL" id="CAA9389372.1"/>
    </source>
</evidence>
<dbReference type="AlphaFoldDB" id="A0A6J4NML5"/>
<dbReference type="InterPro" id="IPR010129">
    <property type="entry name" value="T1SS_HlyD"/>
</dbReference>
<evidence type="ECO:0000256" key="6">
    <source>
        <dbReference type="ARBA" id="ARBA00022692"/>
    </source>
</evidence>
<dbReference type="Pfam" id="PF26002">
    <property type="entry name" value="Beta-barrel_AprE"/>
    <property type="match status" value="1"/>
</dbReference>
<keyword evidence="3 9" id="KW-0813">Transport</keyword>
<evidence type="ECO:0000256" key="9">
    <source>
        <dbReference type="RuleBase" id="RU365093"/>
    </source>
</evidence>
<dbReference type="GO" id="GO:0015031">
    <property type="term" value="P:protein transport"/>
    <property type="evidence" value="ECO:0007669"/>
    <property type="project" value="InterPro"/>
</dbReference>
<keyword evidence="10" id="KW-0175">Coiled coil</keyword>
<name>A0A6J4NML5_9BURK</name>
<gene>
    <name evidence="12" type="ORF">AVDCRST_MAG51-311</name>
</gene>
<evidence type="ECO:0000256" key="3">
    <source>
        <dbReference type="ARBA" id="ARBA00022448"/>
    </source>
</evidence>
<feature type="coiled-coil region" evidence="10">
    <location>
        <begin position="217"/>
        <end position="254"/>
    </location>
</feature>
<evidence type="ECO:0000256" key="8">
    <source>
        <dbReference type="ARBA" id="ARBA00023136"/>
    </source>
</evidence>
<keyword evidence="7 9" id="KW-1133">Transmembrane helix</keyword>
<dbReference type="InterPro" id="IPR050739">
    <property type="entry name" value="MFP"/>
</dbReference>
<dbReference type="PRINTS" id="PR01490">
    <property type="entry name" value="RTXTOXIND"/>
</dbReference>
<dbReference type="GO" id="GO:0005886">
    <property type="term" value="C:plasma membrane"/>
    <property type="evidence" value="ECO:0007669"/>
    <property type="project" value="UniProtKB-SubCell"/>
</dbReference>
<evidence type="ECO:0000256" key="7">
    <source>
        <dbReference type="ARBA" id="ARBA00022989"/>
    </source>
</evidence>
<keyword evidence="8 9" id="KW-0472">Membrane</keyword>
<evidence type="ECO:0000256" key="4">
    <source>
        <dbReference type="ARBA" id="ARBA00022475"/>
    </source>
</evidence>
<dbReference type="PANTHER" id="PTHR30386">
    <property type="entry name" value="MEMBRANE FUSION SUBUNIT OF EMRAB-TOLC MULTIDRUG EFFLUX PUMP"/>
    <property type="match status" value="1"/>
</dbReference>
<dbReference type="EMBL" id="CADCUX010000078">
    <property type="protein sequence ID" value="CAA9389372.1"/>
    <property type="molecule type" value="Genomic_DNA"/>
</dbReference>
<keyword evidence="6 9" id="KW-0812">Transmembrane</keyword>
<dbReference type="SUPFAM" id="SSF111369">
    <property type="entry name" value="HlyD-like secretion proteins"/>
    <property type="match status" value="1"/>
</dbReference>
<evidence type="ECO:0000256" key="5">
    <source>
        <dbReference type="ARBA" id="ARBA00022519"/>
    </source>
</evidence>
<accession>A0A6J4NML5</accession>
<comment type="similarity">
    <text evidence="2 9">Belongs to the membrane fusion protein (MFP) (TC 8.A.1) family.</text>
</comment>
<dbReference type="Gene3D" id="2.40.50.100">
    <property type="match status" value="1"/>
</dbReference>
<organism evidence="12">
    <name type="scientific">uncultured Ramlibacter sp</name>
    <dbReference type="NCBI Taxonomy" id="260755"/>
    <lineage>
        <taxon>Bacteria</taxon>
        <taxon>Pseudomonadati</taxon>
        <taxon>Pseudomonadota</taxon>
        <taxon>Betaproteobacteria</taxon>
        <taxon>Burkholderiales</taxon>
        <taxon>Comamonadaceae</taxon>
        <taxon>Ramlibacter</taxon>
        <taxon>environmental samples</taxon>
    </lineage>
</organism>
<feature type="domain" description="AprE-like beta-barrel" evidence="11">
    <location>
        <begin position="327"/>
        <end position="416"/>
    </location>
</feature>